<evidence type="ECO:0000313" key="14">
    <source>
        <dbReference type="Proteomes" id="UP001408356"/>
    </source>
</evidence>
<dbReference type="Pfam" id="PF00583">
    <property type="entry name" value="Acetyltransf_1"/>
    <property type="match status" value="1"/>
</dbReference>
<dbReference type="SUPFAM" id="SSF55729">
    <property type="entry name" value="Acyl-CoA N-acyltransferases (Nat)"/>
    <property type="match status" value="1"/>
</dbReference>
<evidence type="ECO:0000256" key="7">
    <source>
        <dbReference type="ARBA" id="ARBA00022679"/>
    </source>
</evidence>
<evidence type="ECO:0000256" key="4">
    <source>
        <dbReference type="ARBA" id="ARBA00012950"/>
    </source>
</evidence>
<name>A0ABR2UNX7_9PEZI</name>
<evidence type="ECO:0000256" key="1">
    <source>
        <dbReference type="ARBA" id="ARBA00004123"/>
    </source>
</evidence>
<evidence type="ECO:0000256" key="2">
    <source>
        <dbReference type="ARBA" id="ARBA00004496"/>
    </source>
</evidence>
<reference evidence="13 14" key="1">
    <citation type="journal article" date="2024" name="J. Plant Pathol.">
        <title>Sequence and assembly of the genome of Seiridium unicorne, isolate CBS 538.82, causal agent of cypress canker disease.</title>
        <authorList>
            <person name="Scali E."/>
            <person name="Rocca G.D."/>
            <person name="Danti R."/>
            <person name="Garbelotto M."/>
            <person name="Barberini S."/>
            <person name="Baroncelli R."/>
            <person name="Emiliani G."/>
        </authorList>
    </citation>
    <scope>NUCLEOTIDE SEQUENCE [LARGE SCALE GENOMIC DNA]</scope>
    <source>
        <strain evidence="13 14">BM-138-508</strain>
    </source>
</reference>
<evidence type="ECO:0000256" key="5">
    <source>
        <dbReference type="ARBA" id="ARBA00015043"/>
    </source>
</evidence>
<feature type="domain" description="N-acetyltransferase" evidence="12">
    <location>
        <begin position="50"/>
        <end position="212"/>
    </location>
</feature>
<proteinExistence type="inferred from homology"/>
<evidence type="ECO:0000259" key="12">
    <source>
        <dbReference type="PROSITE" id="PS51186"/>
    </source>
</evidence>
<evidence type="ECO:0000256" key="9">
    <source>
        <dbReference type="ARBA" id="ARBA00023315"/>
    </source>
</evidence>
<comment type="caution">
    <text evidence="13">The sequence shown here is derived from an EMBL/GenBank/DDBJ whole genome shotgun (WGS) entry which is preliminary data.</text>
</comment>
<dbReference type="InterPro" id="IPR000182">
    <property type="entry name" value="GNAT_dom"/>
</dbReference>
<evidence type="ECO:0000256" key="6">
    <source>
        <dbReference type="ARBA" id="ARBA00022490"/>
    </source>
</evidence>
<accession>A0ABR2UNX7</accession>
<keyword evidence="9" id="KW-0012">Acyltransferase</keyword>
<dbReference type="InterPro" id="IPR039949">
    <property type="entry name" value="NAA40"/>
</dbReference>
<gene>
    <name evidence="13" type="ORF">SUNI508_01767</name>
</gene>
<keyword evidence="6" id="KW-0963">Cytoplasm</keyword>
<keyword evidence="7" id="KW-0808">Transferase</keyword>
<dbReference type="PANTHER" id="PTHR20531">
    <property type="entry name" value="N-ALPHA-ACETYLTRANSFERASE 40"/>
    <property type="match status" value="1"/>
</dbReference>
<dbReference type="Proteomes" id="UP001408356">
    <property type="component" value="Unassembled WGS sequence"/>
</dbReference>
<dbReference type="EC" id="2.3.1.257" evidence="4"/>
<evidence type="ECO:0000256" key="11">
    <source>
        <dbReference type="ARBA" id="ARBA00049524"/>
    </source>
</evidence>
<dbReference type="PROSITE" id="PS51186">
    <property type="entry name" value="GNAT"/>
    <property type="match status" value="1"/>
</dbReference>
<evidence type="ECO:0000256" key="3">
    <source>
        <dbReference type="ARBA" id="ARBA00008870"/>
    </source>
</evidence>
<evidence type="ECO:0000256" key="10">
    <source>
        <dbReference type="ARBA" id="ARBA00047821"/>
    </source>
</evidence>
<comment type="subcellular location">
    <subcellularLocation>
        <location evidence="2">Cytoplasm</location>
    </subcellularLocation>
    <subcellularLocation>
        <location evidence="1">Nucleus</location>
    </subcellularLocation>
</comment>
<organism evidence="13 14">
    <name type="scientific">Seiridium unicorne</name>
    <dbReference type="NCBI Taxonomy" id="138068"/>
    <lineage>
        <taxon>Eukaryota</taxon>
        <taxon>Fungi</taxon>
        <taxon>Dikarya</taxon>
        <taxon>Ascomycota</taxon>
        <taxon>Pezizomycotina</taxon>
        <taxon>Sordariomycetes</taxon>
        <taxon>Xylariomycetidae</taxon>
        <taxon>Amphisphaeriales</taxon>
        <taxon>Sporocadaceae</taxon>
        <taxon>Seiridium</taxon>
    </lineage>
</organism>
<comment type="similarity">
    <text evidence="3">Belongs to the acetyltransferase family. NAA40 subfamily.</text>
</comment>
<dbReference type="PANTHER" id="PTHR20531:SF1">
    <property type="entry name" value="N-ALPHA-ACETYLTRANSFERASE 40"/>
    <property type="match status" value="1"/>
</dbReference>
<dbReference type="InterPro" id="IPR016181">
    <property type="entry name" value="Acyl_CoA_acyltransferase"/>
</dbReference>
<keyword evidence="8" id="KW-0539">Nucleus</keyword>
<evidence type="ECO:0000313" key="13">
    <source>
        <dbReference type="EMBL" id="KAK9416350.1"/>
    </source>
</evidence>
<protein>
    <recommendedName>
        <fullName evidence="5">N-alpha-acetyltransferase 40</fullName>
        <ecNumber evidence="4">2.3.1.257</ecNumber>
    </recommendedName>
</protein>
<dbReference type="EMBL" id="JARVKF010000407">
    <property type="protein sequence ID" value="KAK9416350.1"/>
    <property type="molecule type" value="Genomic_DNA"/>
</dbReference>
<comment type="catalytic activity">
    <reaction evidence="10">
        <text>N-terminal L-seryl-[histone H2A] + acetyl-CoA = N-terminal N(alpha)-acetyl-L-seryl-[histone H2A] + CoA + H(+)</text>
        <dbReference type="Rhea" id="RHEA:50600"/>
        <dbReference type="Rhea" id="RHEA-COMP:12742"/>
        <dbReference type="Rhea" id="RHEA-COMP:12744"/>
        <dbReference type="ChEBI" id="CHEBI:15378"/>
        <dbReference type="ChEBI" id="CHEBI:57287"/>
        <dbReference type="ChEBI" id="CHEBI:57288"/>
        <dbReference type="ChEBI" id="CHEBI:64738"/>
        <dbReference type="ChEBI" id="CHEBI:83690"/>
        <dbReference type="EC" id="2.3.1.257"/>
    </reaction>
</comment>
<evidence type="ECO:0000256" key="8">
    <source>
        <dbReference type="ARBA" id="ARBA00023242"/>
    </source>
</evidence>
<dbReference type="Gene3D" id="3.40.630.30">
    <property type="match status" value="1"/>
</dbReference>
<keyword evidence="14" id="KW-1185">Reference proteome</keyword>
<sequence>MGASTPLTDPIEEINAKNDADFIRENLQPSDDWTQWIHPKSQEKYSITLAQAVNMSLQDLRLCLNIIEETSKSHYEASSRGWKPRKKLTEMKSPEMRYIVVRDAAGDVRGFTSLMPTYEEGEPVVYCYEIHLKPEMRGTGLGKTLISHQESIARHTPTIEKVMLTCFMRNSDAFEFYKTLGFEIDPISPEPRKLRFGKESVPDYVIMSKKVG</sequence>
<comment type="catalytic activity">
    <reaction evidence="11">
        <text>N-terminal L-seryl-[histone H4] + acetyl-CoA = N-terminal N(alpha)-acetyl-L-seryl-[histone H4] + CoA + H(+)</text>
        <dbReference type="Rhea" id="RHEA:50596"/>
        <dbReference type="Rhea" id="RHEA-COMP:12740"/>
        <dbReference type="Rhea" id="RHEA-COMP:12743"/>
        <dbReference type="ChEBI" id="CHEBI:15378"/>
        <dbReference type="ChEBI" id="CHEBI:57287"/>
        <dbReference type="ChEBI" id="CHEBI:57288"/>
        <dbReference type="ChEBI" id="CHEBI:64738"/>
        <dbReference type="ChEBI" id="CHEBI:83690"/>
        <dbReference type="EC" id="2.3.1.257"/>
    </reaction>
</comment>